<comment type="caution">
    <text evidence="1">The sequence shown here is derived from an EMBL/GenBank/DDBJ whole genome shotgun (WGS) entry which is preliminary data.</text>
</comment>
<accession>A0A0B7J7E2</accession>
<gene>
    <name evidence="1" type="ORF">C9J27_11630</name>
</gene>
<dbReference type="eggNOG" id="COG0607">
    <property type="taxonomic scope" value="Bacteria"/>
</dbReference>
<evidence type="ECO:0000313" key="2">
    <source>
        <dbReference type="Proteomes" id="UP000241426"/>
    </source>
</evidence>
<dbReference type="Gene3D" id="3.40.250.10">
    <property type="entry name" value="Rhodanese-like domain"/>
    <property type="match status" value="1"/>
</dbReference>
<accession>A0A2T3KHX8</accession>
<dbReference type="PROSITE" id="PS50206">
    <property type="entry name" value="RHODANESE_3"/>
    <property type="match status" value="1"/>
</dbReference>
<dbReference type="InterPro" id="IPR001763">
    <property type="entry name" value="Rhodanese-like_dom"/>
</dbReference>
<dbReference type="PANTHER" id="PTHR43031:SF18">
    <property type="entry name" value="RHODANESE-RELATED SULFURTRANSFERASES"/>
    <property type="match status" value="1"/>
</dbReference>
<dbReference type="CDD" id="cd00158">
    <property type="entry name" value="RHOD"/>
    <property type="match status" value="1"/>
</dbReference>
<reference evidence="1 2" key="1">
    <citation type="submission" date="2018-01" db="EMBL/GenBank/DDBJ databases">
        <title>Whole genome sequencing of Histamine producing bacteria.</title>
        <authorList>
            <person name="Butler K."/>
        </authorList>
    </citation>
    <scope>NUCLEOTIDE SEQUENCE [LARGE SCALE GENOMIC DNA]</scope>
    <source>
        <strain evidence="1 2">FS-7.2</strain>
    </source>
</reference>
<dbReference type="SMART" id="SM00450">
    <property type="entry name" value="RHOD"/>
    <property type="match status" value="1"/>
</dbReference>
<dbReference type="InterPro" id="IPR050229">
    <property type="entry name" value="GlpE_sulfurtransferase"/>
</dbReference>
<dbReference type="SUPFAM" id="SSF52821">
    <property type="entry name" value="Rhodanese/Cell cycle control phosphatase"/>
    <property type="match status" value="1"/>
</dbReference>
<dbReference type="AlphaFoldDB" id="A0A0B7J7E2"/>
<evidence type="ECO:0000313" key="1">
    <source>
        <dbReference type="EMBL" id="PSU98729.1"/>
    </source>
</evidence>
<sequence length="145" mass="16151">MHQYIEFLTSNPVLSLAWIGIVIALISMMVKEKNAKYKTISINEATTLVNSEEGIFLDIRNRDDFRKGHIVGSVHILPSQIQRQNTPELEKHKAAPIIVVCKTGQTAQETANQLSKDGFTNVNVLKDGLIAWNEANLPLVASKKK</sequence>
<proteinExistence type="predicted"/>
<dbReference type="GeneID" id="29942586"/>
<dbReference type="RefSeq" id="WP_036789395.1">
    <property type="nucleotide sequence ID" value="NZ_JAUZMV010000001.1"/>
</dbReference>
<dbReference type="InterPro" id="IPR036873">
    <property type="entry name" value="Rhodanese-like_dom_sf"/>
</dbReference>
<protein>
    <submittedName>
        <fullName evidence="1">Rhodanese-like domain-containing protein</fullName>
    </submittedName>
</protein>
<dbReference type="PANTHER" id="PTHR43031">
    <property type="entry name" value="FAD-DEPENDENT OXIDOREDUCTASE"/>
    <property type="match status" value="1"/>
</dbReference>
<dbReference type="EMBL" id="PYNF01000008">
    <property type="protein sequence ID" value="PSU98729.1"/>
    <property type="molecule type" value="Genomic_DNA"/>
</dbReference>
<dbReference type="Proteomes" id="UP000241426">
    <property type="component" value="Unassembled WGS sequence"/>
</dbReference>
<organism evidence="1 2">
    <name type="scientific">Photobacterium kishitanii</name>
    <dbReference type="NCBI Taxonomy" id="318456"/>
    <lineage>
        <taxon>Bacteria</taxon>
        <taxon>Pseudomonadati</taxon>
        <taxon>Pseudomonadota</taxon>
        <taxon>Gammaproteobacteria</taxon>
        <taxon>Vibrionales</taxon>
        <taxon>Vibrionaceae</taxon>
        <taxon>Photobacterium</taxon>
    </lineage>
</organism>
<name>A0A0B7J7E2_9GAMM</name>
<dbReference type="Pfam" id="PF00581">
    <property type="entry name" value="Rhodanese"/>
    <property type="match status" value="1"/>
</dbReference>